<dbReference type="InterPro" id="IPR003770">
    <property type="entry name" value="MLTG-like"/>
</dbReference>
<keyword evidence="1 7" id="KW-1003">Cell membrane</keyword>
<comment type="catalytic activity">
    <reaction evidence="7">
        <text>a peptidoglycan chain = a peptidoglycan chain with N-acetyl-1,6-anhydromuramyl-[peptide] at the reducing end + a peptidoglycan chain with N-acetylglucosamine at the non-reducing end.</text>
        <dbReference type="EC" id="4.2.2.29"/>
    </reaction>
</comment>
<keyword evidence="4 7" id="KW-0472">Membrane</keyword>
<evidence type="ECO:0000256" key="1">
    <source>
        <dbReference type="ARBA" id="ARBA00022475"/>
    </source>
</evidence>
<proteinExistence type="inferred from homology"/>
<keyword evidence="3 7" id="KW-1133">Transmembrane helix</keyword>
<dbReference type="HAMAP" id="MF_02065">
    <property type="entry name" value="MltG"/>
    <property type="match status" value="1"/>
</dbReference>
<accession>A0ABN7K388</accession>
<evidence type="ECO:0000256" key="2">
    <source>
        <dbReference type="ARBA" id="ARBA00022692"/>
    </source>
</evidence>
<dbReference type="EMBL" id="CAJHOE010000001">
    <property type="protein sequence ID" value="CAD7286996.1"/>
    <property type="molecule type" value="Genomic_DNA"/>
</dbReference>
<keyword evidence="5 7" id="KW-0456">Lyase</keyword>
<dbReference type="GO" id="GO:0016829">
    <property type="term" value="F:lyase activity"/>
    <property type="evidence" value="ECO:0007669"/>
    <property type="project" value="UniProtKB-KW"/>
</dbReference>
<organism evidence="8 9">
    <name type="scientific">Campylobacter suis</name>
    <dbReference type="NCBI Taxonomy" id="2790657"/>
    <lineage>
        <taxon>Bacteria</taxon>
        <taxon>Pseudomonadati</taxon>
        <taxon>Campylobacterota</taxon>
        <taxon>Epsilonproteobacteria</taxon>
        <taxon>Campylobacterales</taxon>
        <taxon>Campylobacteraceae</taxon>
        <taxon>Campylobacter</taxon>
    </lineage>
</organism>
<keyword evidence="2 7" id="KW-0812">Transmembrane</keyword>
<evidence type="ECO:0000256" key="4">
    <source>
        <dbReference type="ARBA" id="ARBA00023136"/>
    </source>
</evidence>
<comment type="caution">
    <text evidence="8">The sequence shown here is derived from an EMBL/GenBank/DDBJ whole genome shotgun (WGS) entry which is preliminary data.</text>
</comment>
<keyword evidence="6 7" id="KW-0961">Cell wall biogenesis/degradation</keyword>
<evidence type="ECO:0000256" key="7">
    <source>
        <dbReference type="HAMAP-Rule" id="MF_02065"/>
    </source>
</evidence>
<protein>
    <recommendedName>
        <fullName evidence="7">Endolytic murein transglycosylase</fullName>
        <ecNumber evidence="7">4.2.2.29</ecNumber>
    </recommendedName>
    <alternativeName>
        <fullName evidence="7">Peptidoglycan lytic transglycosylase</fullName>
    </alternativeName>
    <alternativeName>
        <fullName evidence="7">Peptidoglycan polymerization terminase</fullName>
    </alternativeName>
</protein>
<sequence length="271" mass="30604">MSEIISYLANRNFNVSSLDKFLVRFFGMPQSGWIQMNANELSRGEFLERLTRTKAAMNEITLIPGETQIVFLNEVAQKFGLDAKRLNDEVLALSPLPDGFLVPNTYKIPLGISERHLAYYLVNASKKAQEEISKKIFGEYNERKWFKILSVAAVIQKEAANEAEMPLVASVIYNRLNKGMRLQMDGTLNYGIYSHMAVTPERIRNDTSEFNTYLNSGVPPTPICAVSIAAIKAAVAPAKSEYLYFVLDKKSKKHRFSKTLNEHNANINSQK</sequence>
<keyword evidence="9" id="KW-1185">Reference proteome</keyword>
<dbReference type="NCBIfam" id="TIGR00247">
    <property type="entry name" value="endolytic transglycosylase MltG"/>
    <property type="match status" value="1"/>
</dbReference>
<dbReference type="Pfam" id="PF02618">
    <property type="entry name" value="YceG"/>
    <property type="match status" value="1"/>
</dbReference>
<dbReference type="Gene3D" id="3.30.160.60">
    <property type="entry name" value="Classic Zinc Finger"/>
    <property type="match status" value="1"/>
</dbReference>
<dbReference type="PANTHER" id="PTHR30518:SF2">
    <property type="entry name" value="ENDOLYTIC MUREIN TRANSGLYCOSYLASE"/>
    <property type="match status" value="1"/>
</dbReference>
<evidence type="ECO:0000256" key="3">
    <source>
        <dbReference type="ARBA" id="ARBA00022989"/>
    </source>
</evidence>
<dbReference type="PANTHER" id="PTHR30518">
    <property type="entry name" value="ENDOLYTIC MUREIN TRANSGLYCOSYLASE"/>
    <property type="match status" value="1"/>
</dbReference>
<name>A0ABN7K388_9BACT</name>
<dbReference type="EC" id="4.2.2.29" evidence="7"/>
<dbReference type="Proteomes" id="UP000789359">
    <property type="component" value="Unassembled WGS sequence"/>
</dbReference>
<comment type="function">
    <text evidence="7">Functions as a peptidoglycan terminase that cleaves nascent peptidoglycan strands endolytically to terminate their elongation.</text>
</comment>
<evidence type="ECO:0000256" key="5">
    <source>
        <dbReference type="ARBA" id="ARBA00023239"/>
    </source>
</evidence>
<gene>
    <name evidence="7 8" type="primary">mltG</name>
    <name evidence="8" type="ORF">LMG8286_00644</name>
</gene>
<evidence type="ECO:0000256" key="6">
    <source>
        <dbReference type="ARBA" id="ARBA00023316"/>
    </source>
</evidence>
<comment type="similarity">
    <text evidence="7">Belongs to the transglycosylase MltG family.</text>
</comment>
<reference evidence="8 9" key="1">
    <citation type="submission" date="2020-11" db="EMBL/GenBank/DDBJ databases">
        <authorList>
            <person name="Peeters C."/>
        </authorList>
    </citation>
    <scope>NUCLEOTIDE SEQUENCE [LARGE SCALE GENOMIC DNA]</scope>
    <source>
        <strain evidence="8 9">LMG 8286</strain>
    </source>
</reference>
<evidence type="ECO:0000313" key="8">
    <source>
        <dbReference type="EMBL" id="CAD7286996.1"/>
    </source>
</evidence>
<feature type="site" description="Important for catalytic activity" evidence="7">
    <location>
        <position position="158"/>
    </location>
</feature>
<evidence type="ECO:0000313" key="9">
    <source>
        <dbReference type="Proteomes" id="UP000789359"/>
    </source>
</evidence>